<dbReference type="OrthoDB" id="2304465at2759"/>
<dbReference type="Proteomes" id="UP001153678">
    <property type="component" value="Unassembled WGS sequence"/>
</dbReference>
<proteinExistence type="predicted"/>
<protein>
    <submittedName>
        <fullName evidence="1">12811_t:CDS:1</fullName>
    </submittedName>
</protein>
<name>A0A9W4WVZ9_9GLOM</name>
<dbReference type="AlphaFoldDB" id="A0A9W4WVZ9"/>
<comment type="caution">
    <text evidence="1">The sequence shown here is derived from an EMBL/GenBank/DDBJ whole genome shotgun (WGS) entry which is preliminary data.</text>
</comment>
<sequence>MASLMYQRYKGSSHRQCLDSRDELQHSCIPPRHDIKYSDFCAPAEIEGVSYYFREVEAQEWKLKHYLNHRLEREDVLPSWTKVYKDWQESIENIKRNNYKNVPGSICSFCKDLLDVNSFEVHKQETTISSFQNMSNLLRSTNTLGKRENASDAEEERVLKRQYNRDRLPNYEEGIKIDPELVLKETNETMIPYFERSFNYDSWNCWTLKSGSVVTDLLEKASNVKGHPLRPEVWRIIRCGFKIAKPKWLSNEEYTEIQSFTKRPSITSPPKDIIELLKIKSLKSLGLEIKKFKRDKLNAHLLEDITSQNSGEEDLILKNIKITCLILNPEDPFTAFFAKVLSLFHKYVFIEDSVMQQLDVSEADYGGYLIHPCLKKILVGLEDRLYYHMGEVILSSVKSCRSRRKCTSSYEQKSDGVFTVKLRKSLMEVGHLEMSGGYGHKDIPRSTWDGCCKLPIGNSYMLEEIEDRIELWQMYIPSCGVLQYERSHKSIVPICYEEHRKHIFDFVVLLWDLKCGLLETSNTIFQLRDEHNDNLFESSKLSGSLPAYPFTPNKDRHKIGIKDANEDSDLDNSPIRSGRNYKILLI</sequence>
<evidence type="ECO:0000313" key="1">
    <source>
        <dbReference type="EMBL" id="CAI2167715.1"/>
    </source>
</evidence>
<dbReference type="EMBL" id="CAMKVN010000417">
    <property type="protein sequence ID" value="CAI2167715.1"/>
    <property type="molecule type" value="Genomic_DNA"/>
</dbReference>
<organism evidence="1 2">
    <name type="scientific">Funneliformis geosporum</name>
    <dbReference type="NCBI Taxonomy" id="1117311"/>
    <lineage>
        <taxon>Eukaryota</taxon>
        <taxon>Fungi</taxon>
        <taxon>Fungi incertae sedis</taxon>
        <taxon>Mucoromycota</taxon>
        <taxon>Glomeromycotina</taxon>
        <taxon>Glomeromycetes</taxon>
        <taxon>Glomerales</taxon>
        <taxon>Glomeraceae</taxon>
        <taxon>Funneliformis</taxon>
    </lineage>
</organism>
<accession>A0A9W4WVZ9</accession>
<evidence type="ECO:0000313" key="2">
    <source>
        <dbReference type="Proteomes" id="UP001153678"/>
    </source>
</evidence>
<reference evidence="1" key="1">
    <citation type="submission" date="2022-08" db="EMBL/GenBank/DDBJ databases">
        <authorList>
            <person name="Kallberg Y."/>
            <person name="Tangrot J."/>
            <person name="Rosling A."/>
        </authorList>
    </citation>
    <scope>NUCLEOTIDE SEQUENCE</scope>
    <source>
        <strain evidence="1">Wild A</strain>
    </source>
</reference>
<gene>
    <name evidence="1" type="ORF">FWILDA_LOCUS3217</name>
</gene>
<keyword evidence="2" id="KW-1185">Reference proteome</keyword>